<proteinExistence type="predicted"/>
<dbReference type="EMBL" id="GDHC01004221">
    <property type="protein sequence ID" value="JAQ14408.1"/>
    <property type="molecule type" value="Transcribed_RNA"/>
</dbReference>
<evidence type="ECO:0000256" key="1">
    <source>
        <dbReference type="SAM" id="MobiDB-lite"/>
    </source>
</evidence>
<reference evidence="2" key="1">
    <citation type="journal article" date="2016" name="Gigascience">
        <title>De novo construction of an expanded transcriptome assembly for the western tarnished plant bug, Lygus hesperus.</title>
        <authorList>
            <person name="Tassone E.E."/>
            <person name="Geib S.M."/>
            <person name="Hall B."/>
            <person name="Fabrick J.A."/>
            <person name="Brent C.S."/>
            <person name="Hull J.J."/>
        </authorList>
    </citation>
    <scope>NUCLEOTIDE SEQUENCE</scope>
</reference>
<gene>
    <name evidence="2" type="ORF">g.92498</name>
</gene>
<name>A0A146M3Q4_LYGHE</name>
<evidence type="ECO:0000313" key="2">
    <source>
        <dbReference type="EMBL" id="JAQ14408.1"/>
    </source>
</evidence>
<organism evidence="2">
    <name type="scientific">Lygus hesperus</name>
    <name type="common">Western plant bug</name>
    <dbReference type="NCBI Taxonomy" id="30085"/>
    <lineage>
        <taxon>Eukaryota</taxon>
        <taxon>Metazoa</taxon>
        <taxon>Ecdysozoa</taxon>
        <taxon>Arthropoda</taxon>
        <taxon>Hexapoda</taxon>
        <taxon>Insecta</taxon>
        <taxon>Pterygota</taxon>
        <taxon>Neoptera</taxon>
        <taxon>Paraneoptera</taxon>
        <taxon>Hemiptera</taxon>
        <taxon>Heteroptera</taxon>
        <taxon>Panheteroptera</taxon>
        <taxon>Cimicomorpha</taxon>
        <taxon>Miridae</taxon>
        <taxon>Mirini</taxon>
        <taxon>Lygus</taxon>
    </lineage>
</organism>
<accession>A0A146M3Q4</accession>
<feature type="compositionally biased region" description="Polar residues" evidence="1">
    <location>
        <begin position="9"/>
        <end position="19"/>
    </location>
</feature>
<feature type="region of interest" description="Disordered" evidence="1">
    <location>
        <begin position="1"/>
        <end position="20"/>
    </location>
</feature>
<dbReference type="AlphaFoldDB" id="A0A146M3Q4"/>
<protein>
    <submittedName>
        <fullName evidence="2">Uncharacterized protein</fullName>
    </submittedName>
</protein>
<sequence>MPFKHQHQEQQVPTFNGAHTRSRYAGQVKLNEAYDDVSTLIRTPDTDVISLESDGRDAGCAQNTLVSQQYAPYKTKPVPYMTRARDNSFDIEKLGTTFHPANAAHLPTNGVKHYTPNQLQAMSGTGMGGATGMMVNGMGMDTTNTSVHMNTVSPVPNMPMQQWCPSEQV</sequence>